<dbReference type="STRING" id="414703.SAMN04488125_10559"/>
<evidence type="ECO:0000313" key="7">
    <source>
        <dbReference type="Proteomes" id="UP000198804"/>
    </source>
</evidence>
<dbReference type="Pfam" id="PF00126">
    <property type="entry name" value="HTH_1"/>
    <property type="match status" value="1"/>
</dbReference>
<dbReference type="InterPro" id="IPR036388">
    <property type="entry name" value="WH-like_DNA-bd_sf"/>
</dbReference>
<dbReference type="SUPFAM" id="SSF46785">
    <property type="entry name" value="Winged helix' DNA-binding domain"/>
    <property type="match status" value="1"/>
</dbReference>
<keyword evidence="7" id="KW-1185">Reference proteome</keyword>
<dbReference type="InterPro" id="IPR036390">
    <property type="entry name" value="WH_DNA-bd_sf"/>
</dbReference>
<comment type="similarity">
    <text evidence="1">Belongs to the LysR transcriptional regulatory family.</text>
</comment>
<evidence type="ECO:0000256" key="1">
    <source>
        <dbReference type="ARBA" id="ARBA00009437"/>
    </source>
</evidence>
<gene>
    <name evidence="6" type="ORF">SAMN04488125_10559</name>
</gene>
<feature type="domain" description="HTH lysR-type" evidence="5">
    <location>
        <begin position="2"/>
        <end position="59"/>
    </location>
</feature>
<dbReference type="OrthoDB" id="9813056at2"/>
<dbReference type="Proteomes" id="UP000198804">
    <property type="component" value="Unassembled WGS sequence"/>
</dbReference>
<dbReference type="PROSITE" id="PS50931">
    <property type="entry name" value="HTH_LYSR"/>
    <property type="match status" value="1"/>
</dbReference>
<dbReference type="FunFam" id="1.10.10.10:FF:000001">
    <property type="entry name" value="LysR family transcriptional regulator"/>
    <property type="match status" value="1"/>
</dbReference>
<dbReference type="Gene3D" id="3.40.190.290">
    <property type="match status" value="1"/>
</dbReference>
<evidence type="ECO:0000256" key="4">
    <source>
        <dbReference type="ARBA" id="ARBA00023163"/>
    </source>
</evidence>
<sequence length="310" mass="34126">MLSLESIRIFMRAAETGSFSAAGRSLRLSPSVISYRIQTLEEHLGCLLLTRTTRRMNLTEAGRVFYDRCLDVAASVERAEKSVETQGAAPRGTLKVTAPLSLGRRVVAPLIPAFRERHAEADVHLRLSDHLLDLVQEAVDVAVRLSQMRDSTFTLRKVADVERMLCAAPAYLDAHPALEAPADLLDHSCLLLRFPGSEQFRWTLLDGDEALTIPVSGRIDADDSDVLTEWALQGQGIVLKPVYEVAPYLADGRLVPVLPETPPTSVTLGVVYPSRKMLPNRAKTFVEMTTEALRGYVGGQLELVGKRAVR</sequence>
<dbReference type="InterPro" id="IPR000847">
    <property type="entry name" value="LysR_HTH_N"/>
</dbReference>
<dbReference type="CDD" id="cd08422">
    <property type="entry name" value="PBP2_CrgA_like"/>
    <property type="match status" value="1"/>
</dbReference>
<keyword evidence="2" id="KW-0805">Transcription regulation</keyword>
<evidence type="ECO:0000256" key="3">
    <source>
        <dbReference type="ARBA" id="ARBA00023125"/>
    </source>
</evidence>
<keyword evidence="3 6" id="KW-0238">DNA-binding</keyword>
<evidence type="ECO:0000259" key="5">
    <source>
        <dbReference type="PROSITE" id="PS50931"/>
    </source>
</evidence>
<dbReference type="Pfam" id="PF03466">
    <property type="entry name" value="LysR_substrate"/>
    <property type="match status" value="1"/>
</dbReference>
<organism evidence="6 7">
    <name type="scientific">Methylorubrum salsuginis</name>
    <dbReference type="NCBI Taxonomy" id="414703"/>
    <lineage>
        <taxon>Bacteria</taxon>
        <taxon>Pseudomonadati</taxon>
        <taxon>Pseudomonadota</taxon>
        <taxon>Alphaproteobacteria</taxon>
        <taxon>Hyphomicrobiales</taxon>
        <taxon>Methylobacteriaceae</taxon>
        <taxon>Methylorubrum</taxon>
    </lineage>
</organism>
<reference evidence="7" key="1">
    <citation type="submission" date="2016-10" db="EMBL/GenBank/DDBJ databases">
        <authorList>
            <person name="Varghese N."/>
            <person name="Submissions S."/>
        </authorList>
    </citation>
    <scope>NUCLEOTIDE SEQUENCE [LARGE SCALE GENOMIC DNA]</scope>
    <source>
        <strain evidence="7">CGMCC 1.6474</strain>
    </source>
</reference>
<dbReference type="SUPFAM" id="SSF53850">
    <property type="entry name" value="Periplasmic binding protein-like II"/>
    <property type="match status" value="1"/>
</dbReference>
<dbReference type="InterPro" id="IPR058163">
    <property type="entry name" value="LysR-type_TF_proteobact-type"/>
</dbReference>
<dbReference type="GO" id="GO:0003677">
    <property type="term" value="F:DNA binding"/>
    <property type="evidence" value="ECO:0007669"/>
    <property type="project" value="UniProtKB-KW"/>
</dbReference>
<dbReference type="RefSeq" id="WP_091944472.1">
    <property type="nucleotide sequence ID" value="NZ_FOSV01000005.1"/>
</dbReference>
<dbReference type="PANTHER" id="PTHR30537:SF5">
    <property type="entry name" value="HTH-TYPE TRANSCRIPTIONAL ACTIVATOR TTDR-RELATED"/>
    <property type="match status" value="1"/>
</dbReference>
<accession>A0A1I4CZ49</accession>
<dbReference type="InterPro" id="IPR005119">
    <property type="entry name" value="LysR_subst-bd"/>
</dbReference>
<dbReference type="PANTHER" id="PTHR30537">
    <property type="entry name" value="HTH-TYPE TRANSCRIPTIONAL REGULATOR"/>
    <property type="match status" value="1"/>
</dbReference>
<dbReference type="Gene3D" id="1.10.10.10">
    <property type="entry name" value="Winged helix-like DNA-binding domain superfamily/Winged helix DNA-binding domain"/>
    <property type="match status" value="1"/>
</dbReference>
<name>A0A1I4CZ49_9HYPH</name>
<dbReference type="EMBL" id="FOSV01000005">
    <property type="protein sequence ID" value="SFK85689.1"/>
    <property type="molecule type" value="Genomic_DNA"/>
</dbReference>
<dbReference type="AlphaFoldDB" id="A0A1I4CZ49"/>
<dbReference type="GO" id="GO:0003700">
    <property type="term" value="F:DNA-binding transcription factor activity"/>
    <property type="evidence" value="ECO:0007669"/>
    <property type="project" value="InterPro"/>
</dbReference>
<evidence type="ECO:0000256" key="2">
    <source>
        <dbReference type="ARBA" id="ARBA00023015"/>
    </source>
</evidence>
<keyword evidence="4" id="KW-0804">Transcription</keyword>
<protein>
    <submittedName>
        <fullName evidence="6">DNA-binding transcriptional regulator, LysR family</fullName>
    </submittedName>
</protein>
<proteinExistence type="inferred from homology"/>
<evidence type="ECO:0000313" key="6">
    <source>
        <dbReference type="EMBL" id="SFK85689.1"/>
    </source>
</evidence>